<protein>
    <recommendedName>
        <fullName evidence="4">Big-1 domain-containing protein</fullName>
    </recommendedName>
</protein>
<keyword evidence="3" id="KW-1185">Reference proteome</keyword>
<gene>
    <name evidence="2" type="ORF">Val02_70950</name>
</gene>
<sequence>MRIKMFGRLLVAGAVAAGVLVPALPAQAAFVTKQTPTLTCDGATRTVTASVEGTSNHPANTQLIVQATFTAGAWDLADSSIQPRRGTIGYRPTVTTTVTTDATGGFSGVVFSIPFVGTNTVANYTEMWLIRVANPDNTGGWETYASCRYDTRTVARFDCEGDGSSSISASGSGLNPALDPTVVVTYYSGTSYSKPFGAPGFTRHILNPPLNADVVRQVTVTVNPDGTWSDPGLQWDSGPGTEYAWGRYMIFVGRNYGIIGGAEDICVSVDRRT</sequence>
<feature type="signal peptide" evidence="1">
    <location>
        <begin position="1"/>
        <end position="28"/>
    </location>
</feature>
<evidence type="ECO:0000256" key="1">
    <source>
        <dbReference type="SAM" id="SignalP"/>
    </source>
</evidence>
<evidence type="ECO:0000313" key="2">
    <source>
        <dbReference type="EMBL" id="GIJ50209.1"/>
    </source>
</evidence>
<proteinExistence type="predicted"/>
<name>A0A8J3YQZ5_9ACTN</name>
<evidence type="ECO:0008006" key="4">
    <source>
        <dbReference type="Google" id="ProtNLM"/>
    </source>
</evidence>
<organism evidence="2 3">
    <name type="scientific">Virgisporangium aliadipatigenens</name>
    <dbReference type="NCBI Taxonomy" id="741659"/>
    <lineage>
        <taxon>Bacteria</taxon>
        <taxon>Bacillati</taxon>
        <taxon>Actinomycetota</taxon>
        <taxon>Actinomycetes</taxon>
        <taxon>Micromonosporales</taxon>
        <taxon>Micromonosporaceae</taxon>
        <taxon>Virgisporangium</taxon>
    </lineage>
</organism>
<dbReference type="EMBL" id="BOPF01000034">
    <property type="protein sequence ID" value="GIJ50209.1"/>
    <property type="molecule type" value="Genomic_DNA"/>
</dbReference>
<accession>A0A8J3YQZ5</accession>
<dbReference type="AlphaFoldDB" id="A0A8J3YQZ5"/>
<dbReference type="Proteomes" id="UP000619260">
    <property type="component" value="Unassembled WGS sequence"/>
</dbReference>
<keyword evidence="1" id="KW-0732">Signal</keyword>
<comment type="caution">
    <text evidence="2">The sequence shown here is derived from an EMBL/GenBank/DDBJ whole genome shotgun (WGS) entry which is preliminary data.</text>
</comment>
<evidence type="ECO:0000313" key="3">
    <source>
        <dbReference type="Proteomes" id="UP000619260"/>
    </source>
</evidence>
<dbReference type="RefSeq" id="WP_203903655.1">
    <property type="nucleotide sequence ID" value="NZ_BOPF01000034.1"/>
</dbReference>
<feature type="chain" id="PRO_5035234857" description="Big-1 domain-containing protein" evidence="1">
    <location>
        <begin position="29"/>
        <end position="273"/>
    </location>
</feature>
<reference evidence="2" key="1">
    <citation type="submission" date="2021-01" db="EMBL/GenBank/DDBJ databases">
        <title>Whole genome shotgun sequence of Virgisporangium aliadipatigenens NBRC 105644.</title>
        <authorList>
            <person name="Komaki H."/>
            <person name="Tamura T."/>
        </authorList>
    </citation>
    <scope>NUCLEOTIDE SEQUENCE</scope>
    <source>
        <strain evidence="2">NBRC 105644</strain>
    </source>
</reference>